<dbReference type="PIRSF" id="PIRSF000530">
    <property type="entry name" value="Galactokinase"/>
    <property type="match status" value="1"/>
</dbReference>
<evidence type="ECO:0000259" key="6">
    <source>
        <dbReference type="Pfam" id="PF00288"/>
    </source>
</evidence>
<reference evidence="9 10" key="1">
    <citation type="submission" date="2009-08" db="EMBL/GenBank/DDBJ databases">
        <title>The Genome Sequence of Spizellomyces punctatus strain DAOM BR117.</title>
        <authorList>
            <consortium name="The Broad Institute Genome Sequencing Platform"/>
            <person name="Russ C."/>
            <person name="Cuomo C."/>
            <person name="Shea T."/>
            <person name="Young S.K."/>
            <person name="Zeng Q."/>
            <person name="Koehrsen M."/>
            <person name="Haas B."/>
            <person name="Borodovsky M."/>
            <person name="Guigo R."/>
            <person name="Alvarado L."/>
            <person name="Berlin A."/>
            <person name="Bochicchio J."/>
            <person name="Borenstein D."/>
            <person name="Chapman S."/>
            <person name="Chen Z."/>
            <person name="Engels R."/>
            <person name="Freedman E."/>
            <person name="Gellesch M."/>
            <person name="Goldberg J."/>
            <person name="Griggs A."/>
            <person name="Gujja S."/>
            <person name="Heiman D."/>
            <person name="Hepburn T."/>
            <person name="Howarth C."/>
            <person name="Jen D."/>
            <person name="Larson L."/>
            <person name="Lewis B."/>
            <person name="Mehta T."/>
            <person name="Park D."/>
            <person name="Pearson M."/>
            <person name="Roberts A."/>
            <person name="Saif S."/>
            <person name="Shenoy N."/>
            <person name="Sisk P."/>
            <person name="Stolte C."/>
            <person name="Sykes S."/>
            <person name="Thomson T."/>
            <person name="Walk T."/>
            <person name="White J."/>
            <person name="Yandava C."/>
            <person name="Burger G."/>
            <person name="Gray M.W."/>
            <person name="Holland P.W.H."/>
            <person name="King N."/>
            <person name="Lang F.B.F."/>
            <person name="Roger A.J."/>
            <person name="Ruiz-Trillo I."/>
            <person name="Lander E."/>
            <person name="Nusbaum C."/>
        </authorList>
    </citation>
    <scope>NUCLEOTIDE SEQUENCE [LARGE SCALE GENOMIC DNA]</scope>
    <source>
        <strain evidence="9 10">DAOM BR117</strain>
    </source>
</reference>
<dbReference type="Gene3D" id="1.20.1440.340">
    <property type="match status" value="1"/>
</dbReference>
<feature type="domain" description="GHMP kinase C-terminal" evidence="7">
    <location>
        <begin position="377"/>
        <end position="448"/>
    </location>
</feature>
<dbReference type="Pfam" id="PF10509">
    <property type="entry name" value="GalKase_gal_bdg"/>
    <property type="match status" value="1"/>
</dbReference>
<dbReference type="Pfam" id="PF08544">
    <property type="entry name" value="GHMP_kinases_C"/>
    <property type="match status" value="1"/>
</dbReference>
<dbReference type="InterPro" id="IPR006206">
    <property type="entry name" value="Mevalonate/galactokinase"/>
</dbReference>
<dbReference type="GeneID" id="27688979"/>
<dbReference type="NCBIfam" id="TIGR00131">
    <property type="entry name" value="gal_kin"/>
    <property type="match status" value="1"/>
</dbReference>
<keyword evidence="2" id="KW-0547">Nucleotide-binding</keyword>
<dbReference type="STRING" id="645134.A0A0L0HEB7"/>
<dbReference type="GO" id="GO:0005524">
    <property type="term" value="F:ATP binding"/>
    <property type="evidence" value="ECO:0007669"/>
    <property type="project" value="UniProtKB-KW"/>
</dbReference>
<evidence type="ECO:0000259" key="7">
    <source>
        <dbReference type="Pfam" id="PF08544"/>
    </source>
</evidence>
<dbReference type="InterPro" id="IPR006204">
    <property type="entry name" value="GHMP_kinase_N_dom"/>
</dbReference>
<dbReference type="SUPFAM" id="SSF54211">
    <property type="entry name" value="Ribosomal protein S5 domain 2-like"/>
    <property type="match status" value="1"/>
</dbReference>
<evidence type="ECO:0000256" key="1">
    <source>
        <dbReference type="ARBA" id="ARBA00006566"/>
    </source>
</evidence>
<dbReference type="InterPro" id="IPR000705">
    <property type="entry name" value="Galactokinase"/>
</dbReference>
<dbReference type="InterPro" id="IPR019539">
    <property type="entry name" value="GalKase_N"/>
</dbReference>
<evidence type="ECO:0000259" key="8">
    <source>
        <dbReference type="Pfam" id="PF10509"/>
    </source>
</evidence>
<keyword evidence="10" id="KW-1185">Reference proteome</keyword>
<dbReference type="AlphaFoldDB" id="A0A0L0HEB7"/>
<dbReference type="SUPFAM" id="SSF55060">
    <property type="entry name" value="GHMP Kinase, C-terminal domain"/>
    <property type="match status" value="1"/>
</dbReference>
<dbReference type="Gene3D" id="3.30.230.10">
    <property type="match status" value="1"/>
</dbReference>
<protein>
    <submittedName>
        <fullName evidence="9">Galactokinase</fullName>
    </submittedName>
</protein>
<dbReference type="GO" id="GO:0005829">
    <property type="term" value="C:cytosol"/>
    <property type="evidence" value="ECO:0007669"/>
    <property type="project" value="TreeGrafter"/>
</dbReference>
<dbReference type="InParanoid" id="A0A0L0HEB7"/>
<dbReference type="PRINTS" id="PR00473">
    <property type="entry name" value="GALCTOKINASE"/>
</dbReference>
<dbReference type="OrthoDB" id="187738at2759"/>
<dbReference type="PROSITE" id="PS00106">
    <property type="entry name" value="GALACTOKINASE"/>
    <property type="match status" value="1"/>
</dbReference>
<organism evidence="9 10">
    <name type="scientific">Spizellomyces punctatus (strain DAOM BR117)</name>
    <dbReference type="NCBI Taxonomy" id="645134"/>
    <lineage>
        <taxon>Eukaryota</taxon>
        <taxon>Fungi</taxon>
        <taxon>Fungi incertae sedis</taxon>
        <taxon>Chytridiomycota</taxon>
        <taxon>Chytridiomycota incertae sedis</taxon>
        <taxon>Chytridiomycetes</taxon>
        <taxon>Spizellomycetales</taxon>
        <taxon>Spizellomycetaceae</taxon>
        <taxon>Spizellomyces</taxon>
    </lineage>
</organism>
<dbReference type="Proteomes" id="UP000053201">
    <property type="component" value="Unassembled WGS sequence"/>
</dbReference>
<comment type="similarity">
    <text evidence="1">Belongs to the GHMP kinase family. GalK subfamily.</text>
</comment>
<keyword evidence="5" id="KW-0119">Carbohydrate metabolism</keyword>
<dbReference type="Pfam" id="PF00288">
    <property type="entry name" value="GHMP_kinases_N"/>
    <property type="match status" value="1"/>
</dbReference>
<dbReference type="OMA" id="GFHDTYF"/>
<dbReference type="InterPro" id="IPR020568">
    <property type="entry name" value="Ribosomal_Su5_D2-typ_SF"/>
</dbReference>
<evidence type="ECO:0000256" key="4">
    <source>
        <dbReference type="ARBA" id="ARBA00023144"/>
    </source>
</evidence>
<keyword evidence="4" id="KW-0299">Galactose metabolism</keyword>
<dbReference type="InterPro" id="IPR013750">
    <property type="entry name" value="GHMP_kinase_C_dom"/>
</dbReference>
<dbReference type="EMBL" id="KQ257458">
    <property type="protein sequence ID" value="KNC99371.1"/>
    <property type="molecule type" value="Genomic_DNA"/>
</dbReference>
<dbReference type="FunCoup" id="A0A0L0HEB7">
    <property type="interactions" value="295"/>
</dbReference>
<name>A0A0L0HEB7_SPIPD</name>
<evidence type="ECO:0000256" key="2">
    <source>
        <dbReference type="ARBA" id="ARBA00022741"/>
    </source>
</evidence>
<dbReference type="Gene3D" id="3.30.70.3170">
    <property type="match status" value="1"/>
</dbReference>
<dbReference type="InterPro" id="IPR019741">
    <property type="entry name" value="Galactokinase_CS"/>
</dbReference>
<evidence type="ECO:0000313" key="10">
    <source>
        <dbReference type="Proteomes" id="UP000053201"/>
    </source>
</evidence>
<dbReference type="eggNOG" id="KOG0631">
    <property type="taxonomic scope" value="Eukaryota"/>
</dbReference>
<feature type="domain" description="GHMP kinase N-terminal" evidence="6">
    <location>
        <begin position="128"/>
        <end position="206"/>
    </location>
</feature>
<evidence type="ECO:0000313" key="9">
    <source>
        <dbReference type="EMBL" id="KNC99371.1"/>
    </source>
</evidence>
<dbReference type="VEuPathDB" id="FungiDB:SPPG_05616"/>
<dbReference type="FunFam" id="1.20.1440.340:FF:000003">
    <property type="entry name" value="GAL1p Galactokinase"/>
    <property type="match status" value="1"/>
</dbReference>
<dbReference type="InterPro" id="IPR036554">
    <property type="entry name" value="GHMP_kinase_C_sf"/>
</dbReference>
<dbReference type="GO" id="GO:0006012">
    <property type="term" value="P:galactose metabolic process"/>
    <property type="evidence" value="ECO:0007669"/>
    <property type="project" value="UniProtKB-KW"/>
</dbReference>
<keyword evidence="3" id="KW-0067">ATP-binding</keyword>
<dbReference type="PANTHER" id="PTHR10457:SF7">
    <property type="entry name" value="GALACTOKINASE-RELATED"/>
    <property type="match status" value="1"/>
</dbReference>
<dbReference type="PANTHER" id="PTHR10457">
    <property type="entry name" value="MEVALONATE KINASE/GALACTOKINASE"/>
    <property type="match status" value="1"/>
</dbReference>
<evidence type="ECO:0000256" key="3">
    <source>
        <dbReference type="ARBA" id="ARBA00022840"/>
    </source>
</evidence>
<dbReference type="InterPro" id="IPR014721">
    <property type="entry name" value="Ribsml_uS5_D2-typ_fold_subgr"/>
</dbReference>
<accession>A0A0L0HEB7</accession>
<evidence type="ECO:0000256" key="5">
    <source>
        <dbReference type="ARBA" id="ARBA00023277"/>
    </source>
</evidence>
<keyword evidence="9" id="KW-0418">Kinase</keyword>
<keyword evidence="9" id="KW-0808">Transferase</keyword>
<dbReference type="PRINTS" id="PR00959">
    <property type="entry name" value="MEVGALKINASE"/>
</dbReference>
<proteinExistence type="inferred from homology"/>
<dbReference type="RefSeq" id="XP_016607411.1">
    <property type="nucleotide sequence ID" value="XM_016753826.1"/>
</dbReference>
<feature type="domain" description="Galactokinase N-terminal" evidence="8">
    <location>
        <begin position="27"/>
        <end position="75"/>
    </location>
</feature>
<gene>
    <name evidence="9" type="ORF">SPPG_05616</name>
</gene>
<sequence length="484" mass="52657">MPSNTSPPTYALNTLPNQPRYTHLTSAFTSQYGSPPEFYVRAPGRVNLIGEHVDYAGFGVLPMAIERDVIVAVGRVPKKGVQNLALTCSNTDPRYPHVEYNMTDSGAIVEKNGHDWSTYFVCGYKGAYQKAGLKNPIGLNIMVTGNVPPSAGVSSSSALVVSAVLTTLYAHGVELSKKDVTMAAIEGERYAGVQCGGMDQAISVMAEHGPCLIHFYPTLRVEAVVFGLVQDPPVFVIANTLVVSDKALTAPTHYNLRVVETRLAAAVLSRFVGAKREGMTLREVQELVFGDLQGREDVGLTEMIEMVDKALKKEPWTREDVAKALDMSVQDLEKKYIGSIVIHAATFELYKRAKHVYSEALRVFQFRDTCTQSPPSLQKLGALMNASQASCRDLYDCSCPELDELTALALRAGAYGSRLTGAGWGGCTVSLVPETGVSEFINVLKQEYYYKRWPEWRGDPDADENLGDVVFASKPGSGAAIVIP</sequence>
<dbReference type="GO" id="GO:0004335">
    <property type="term" value="F:galactokinase activity"/>
    <property type="evidence" value="ECO:0007669"/>
    <property type="project" value="InterPro"/>
</dbReference>